<evidence type="ECO:0000256" key="1">
    <source>
        <dbReference type="ARBA" id="ARBA00010164"/>
    </source>
</evidence>
<evidence type="ECO:0000259" key="5">
    <source>
        <dbReference type="Pfam" id="PF13657"/>
    </source>
</evidence>
<evidence type="ECO:0000313" key="7">
    <source>
        <dbReference type="Proteomes" id="UP001160301"/>
    </source>
</evidence>
<dbReference type="RefSeq" id="WP_136972289.1">
    <property type="nucleotide sequence ID" value="NZ_JARZHI010000078.1"/>
</dbReference>
<keyword evidence="7" id="KW-1185">Reference proteome</keyword>
<proteinExistence type="inferred from homology"/>
<sequence length="400" mass="45247">MRLDVLLHDTIVGTLALYRGSNTTFRFEPSYLAMADRPVLGRWFEDHLDEQWEYSNPQSRLPPFFQNYLPEEGSALRTLIARRAGVKPHRELELLSVLGEDLPGAIVVRSDDETNGAESGDEHSVDAAVDDGAPLRFSLAGIQLKFSVLRNDDRFTLPASGKGGHWIVKLPDNRFPFVPLNEHAMLTWAKACGIDVPEFALTSVADIKGLPPELSFRELHALAIRRYDRTPTGRIHQEDFAQVLDVPPAEKYERWSYNNLARVIRAVCGDEDAAEFIRRLVFVLLSGNSDAHLKNWSLVYPDGRRARLSPAYDFVCTVAYPGTDPKFALNLNRTKYYTDVTTNDFQRLAAKSGMDPENVRVLVESFAATIRDQFRALRDELGLMKETLDTLDRHLSKMKL</sequence>
<feature type="domain" description="HipA N-terminal subdomain 1" evidence="5">
    <location>
        <begin position="3"/>
        <end position="108"/>
    </location>
</feature>
<dbReference type="Proteomes" id="UP001160301">
    <property type="component" value="Unassembled WGS sequence"/>
</dbReference>
<protein>
    <submittedName>
        <fullName evidence="6">HipA domain-containing protein</fullName>
    </submittedName>
</protein>
<dbReference type="InterPro" id="IPR012893">
    <property type="entry name" value="HipA-like_C"/>
</dbReference>
<keyword evidence="3" id="KW-0418">Kinase</keyword>
<dbReference type="NCBIfam" id="TIGR03071">
    <property type="entry name" value="couple_hipA"/>
    <property type="match status" value="1"/>
</dbReference>
<dbReference type="PANTHER" id="PTHR37419">
    <property type="entry name" value="SERINE/THREONINE-PROTEIN KINASE TOXIN HIPA"/>
    <property type="match status" value="1"/>
</dbReference>
<dbReference type="Pfam" id="PF07804">
    <property type="entry name" value="HipA_C"/>
    <property type="match status" value="1"/>
</dbReference>
<dbReference type="InterPro" id="IPR017508">
    <property type="entry name" value="HipA_N1"/>
</dbReference>
<gene>
    <name evidence="6" type="ORF">QHF89_42895</name>
</gene>
<evidence type="ECO:0000256" key="2">
    <source>
        <dbReference type="ARBA" id="ARBA00022679"/>
    </source>
</evidence>
<organism evidence="6 7">
    <name type="scientific">Polyangium sorediatum</name>
    <dbReference type="NCBI Taxonomy" id="889274"/>
    <lineage>
        <taxon>Bacteria</taxon>
        <taxon>Pseudomonadati</taxon>
        <taxon>Myxococcota</taxon>
        <taxon>Polyangia</taxon>
        <taxon>Polyangiales</taxon>
        <taxon>Polyangiaceae</taxon>
        <taxon>Polyangium</taxon>
    </lineage>
</organism>
<comment type="similarity">
    <text evidence="1">Belongs to the HipA Ser/Thr kinase family.</text>
</comment>
<comment type="caution">
    <text evidence="6">The sequence shown here is derived from an EMBL/GenBank/DDBJ whole genome shotgun (WGS) entry which is preliminary data.</text>
</comment>
<feature type="domain" description="HipA-like C-terminal" evidence="4">
    <location>
        <begin position="137"/>
        <end position="373"/>
    </location>
</feature>
<dbReference type="EMBL" id="JARZHI010000078">
    <property type="protein sequence ID" value="MDI1436330.1"/>
    <property type="molecule type" value="Genomic_DNA"/>
</dbReference>
<keyword evidence="2" id="KW-0808">Transferase</keyword>
<evidence type="ECO:0000313" key="6">
    <source>
        <dbReference type="EMBL" id="MDI1436330.1"/>
    </source>
</evidence>
<dbReference type="Pfam" id="PF13657">
    <property type="entry name" value="Couple_hipA"/>
    <property type="match status" value="1"/>
</dbReference>
<dbReference type="PANTHER" id="PTHR37419:SF1">
    <property type="entry name" value="SERINE_THREONINE-PROTEIN KINASE TOXIN HIPA"/>
    <property type="match status" value="1"/>
</dbReference>
<dbReference type="Gene3D" id="1.10.1070.20">
    <property type="match status" value="1"/>
</dbReference>
<reference evidence="6 7" key="1">
    <citation type="submission" date="2023-04" db="EMBL/GenBank/DDBJ databases">
        <title>The genome sequence of Polyangium sorediatum DSM14670.</title>
        <authorList>
            <person name="Zhang X."/>
        </authorList>
    </citation>
    <scope>NUCLEOTIDE SEQUENCE [LARGE SCALE GENOMIC DNA]</scope>
    <source>
        <strain evidence="6 7">DSM 14670</strain>
    </source>
</reference>
<name>A0ABT6P6S5_9BACT</name>
<dbReference type="InterPro" id="IPR052028">
    <property type="entry name" value="HipA_Ser/Thr_kinase"/>
</dbReference>
<evidence type="ECO:0000259" key="4">
    <source>
        <dbReference type="Pfam" id="PF07804"/>
    </source>
</evidence>
<accession>A0ABT6P6S5</accession>
<evidence type="ECO:0000256" key="3">
    <source>
        <dbReference type="ARBA" id="ARBA00022777"/>
    </source>
</evidence>